<reference evidence="2" key="1">
    <citation type="journal article" date="2022" name="Mol. Ecol. Resour.">
        <title>The genomes of chicory, endive, great burdock and yacon provide insights into Asteraceae palaeo-polyploidization history and plant inulin production.</title>
        <authorList>
            <person name="Fan W."/>
            <person name="Wang S."/>
            <person name="Wang H."/>
            <person name="Wang A."/>
            <person name="Jiang F."/>
            <person name="Liu H."/>
            <person name="Zhao H."/>
            <person name="Xu D."/>
            <person name="Zhang Y."/>
        </authorList>
    </citation>
    <scope>NUCLEOTIDE SEQUENCE [LARGE SCALE GENOMIC DNA]</scope>
    <source>
        <strain evidence="2">cv. Yunnan</strain>
    </source>
</reference>
<evidence type="ECO:0000313" key="2">
    <source>
        <dbReference type="Proteomes" id="UP001056120"/>
    </source>
</evidence>
<gene>
    <name evidence="1" type="ORF">L1987_20371</name>
</gene>
<accession>A0ACB9IRV1</accession>
<dbReference type="EMBL" id="CM042024">
    <property type="protein sequence ID" value="KAI3810749.1"/>
    <property type="molecule type" value="Genomic_DNA"/>
</dbReference>
<protein>
    <submittedName>
        <fullName evidence="1">Uncharacterized protein</fullName>
    </submittedName>
</protein>
<evidence type="ECO:0000313" key="1">
    <source>
        <dbReference type="EMBL" id="KAI3810749.1"/>
    </source>
</evidence>
<name>A0ACB9IRV1_9ASTR</name>
<reference evidence="1 2" key="2">
    <citation type="journal article" date="2022" name="Mol. Ecol. Resour.">
        <title>The genomes of chicory, endive, great burdock and yacon provide insights into Asteraceae paleo-polyploidization history and plant inulin production.</title>
        <authorList>
            <person name="Fan W."/>
            <person name="Wang S."/>
            <person name="Wang H."/>
            <person name="Wang A."/>
            <person name="Jiang F."/>
            <person name="Liu H."/>
            <person name="Zhao H."/>
            <person name="Xu D."/>
            <person name="Zhang Y."/>
        </authorList>
    </citation>
    <scope>NUCLEOTIDE SEQUENCE [LARGE SCALE GENOMIC DNA]</scope>
    <source>
        <strain evidence="2">cv. Yunnan</strain>
        <tissue evidence="1">Leaves</tissue>
    </source>
</reference>
<keyword evidence="2" id="KW-1185">Reference proteome</keyword>
<comment type="caution">
    <text evidence="1">The sequence shown here is derived from an EMBL/GenBank/DDBJ whole genome shotgun (WGS) entry which is preliminary data.</text>
</comment>
<organism evidence="1 2">
    <name type="scientific">Smallanthus sonchifolius</name>
    <dbReference type="NCBI Taxonomy" id="185202"/>
    <lineage>
        <taxon>Eukaryota</taxon>
        <taxon>Viridiplantae</taxon>
        <taxon>Streptophyta</taxon>
        <taxon>Embryophyta</taxon>
        <taxon>Tracheophyta</taxon>
        <taxon>Spermatophyta</taxon>
        <taxon>Magnoliopsida</taxon>
        <taxon>eudicotyledons</taxon>
        <taxon>Gunneridae</taxon>
        <taxon>Pentapetalae</taxon>
        <taxon>asterids</taxon>
        <taxon>campanulids</taxon>
        <taxon>Asterales</taxon>
        <taxon>Asteraceae</taxon>
        <taxon>Asteroideae</taxon>
        <taxon>Heliantheae alliance</taxon>
        <taxon>Millerieae</taxon>
        <taxon>Smallanthus</taxon>
    </lineage>
</organism>
<sequence>MNGCIVYLKIFVLVSSVLGCLLFPMLVIFDGHIWGSYVKVNLPKANHVSFFYPLSLYIFTTSKCKES</sequence>
<proteinExistence type="predicted"/>
<dbReference type="Proteomes" id="UP001056120">
    <property type="component" value="Linkage Group LG07"/>
</dbReference>